<dbReference type="EMBL" id="CAJVPJ010002479">
    <property type="protein sequence ID" value="CAG8622459.1"/>
    <property type="molecule type" value="Genomic_DNA"/>
</dbReference>
<reference evidence="2" key="1">
    <citation type="submission" date="2021-06" db="EMBL/GenBank/DDBJ databases">
        <authorList>
            <person name="Kallberg Y."/>
            <person name="Tangrot J."/>
            <person name="Rosling A."/>
        </authorList>
    </citation>
    <scope>NUCLEOTIDE SEQUENCE</scope>
    <source>
        <strain evidence="2">IA702</strain>
    </source>
</reference>
<sequence length="66" mass="7280">MLTTANNLALRALFLIGIRIHCTKPGYEYYFGTTCLKPGSHRGINQKAKALRARFGHGPHIGPTND</sequence>
<feature type="chain" id="PRO_5040308658" evidence="1">
    <location>
        <begin position="26"/>
        <end position="66"/>
    </location>
</feature>
<protein>
    <submittedName>
        <fullName evidence="2">4410_t:CDS:1</fullName>
    </submittedName>
</protein>
<dbReference type="AlphaFoldDB" id="A0A9N9D011"/>
<evidence type="ECO:0000313" key="2">
    <source>
        <dbReference type="EMBL" id="CAG8622459.1"/>
    </source>
</evidence>
<evidence type="ECO:0000256" key="1">
    <source>
        <dbReference type="SAM" id="SignalP"/>
    </source>
</evidence>
<gene>
    <name evidence="2" type="ORF">POCULU_LOCUS8488</name>
</gene>
<accession>A0A9N9D011</accession>
<proteinExistence type="predicted"/>
<evidence type="ECO:0000313" key="3">
    <source>
        <dbReference type="Proteomes" id="UP000789572"/>
    </source>
</evidence>
<feature type="signal peptide" evidence="1">
    <location>
        <begin position="1"/>
        <end position="25"/>
    </location>
</feature>
<organism evidence="2 3">
    <name type="scientific">Paraglomus occultum</name>
    <dbReference type="NCBI Taxonomy" id="144539"/>
    <lineage>
        <taxon>Eukaryota</taxon>
        <taxon>Fungi</taxon>
        <taxon>Fungi incertae sedis</taxon>
        <taxon>Mucoromycota</taxon>
        <taxon>Glomeromycotina</taxon>
        <taxon>Glomeromycetes</taxon>
        <taxon>Paraglomerales</taxon>
        <taxon>Paraglomeraceae</taxon>
        <taxon>Paraglomus</taxon>
    </lineage>
</organism>
<dbReference type="OrthoDB" id="10613159at2759"/>
<feature type="non-terminal residue" evidence="2">
    <location>
        <position position="66"/>
    </location>
</feature>
<keyword evidence="3" id="KW-1185">Reference proteome</keyword>
<dbReference type="Proteomes" id="UP000789572">
    <property type="component" value="Unassembled WGS sequence"/>
</dbReference>
<name>A0A9N9D011_9GLOM</name>
<keyword evidence="1" id="KW-0732">Signal</keyword>
<comment type="caution">
    <text evidence="2">The sequence shown here is derived from an EMBL/GenBank/DDBJ whole genome shotgun (WGS) entry which is preliminary data.</text>
</comment>